<evidence type="ECO:0000313" key="1">
    <source>
        <dbReference type="EMBL" id="MPC53586.1"/>
    </source>
</evidence>
<protein>
    <submittedName>
        <fullName evidence="1">Uncharacterized protein</fullName>
    </submittedName>
</protein>
<proteinExistence type="predicted"/>
<name>A0A5B7G808_PORTR</name>
<accession>A0A5B7G808</accession>
<evidence type="ECO:0000313" key="2">
    <source>
        <dbReference type="Proteomes" id="UP000324222"/>
    </source>
</evidence>
<dbReference type="EMBL" id="VSRR010011739">
    <property type="protein sequence ID" value="MPC53586.1"/>
    <property type="molecule type" value="Genomic_DNA"/>
</dbReference>
<dbReference type="Proteomes" id="UP000324222">
    <property type="component" value="Unassembled WGS sequence"/>
</dbReference>
<keyword evidence="2" id="KW-1185">Reference proteome</keyword>
<comment type="caution">
    <text evidence="1">The sequence shown here is derived from an EMBL/GenBank/DDBJ whole genome shotgun (WGS) entry which is preliminary data.</text>
</comment>
<reference evidence="1 2" key="1">
    <citation type="submission" date="2019-05" db="EMBL/GenBank/DDBJ databases">
        <title>Another draft genome of Portunus trituberculatus and its Hox gene families provides insights of decapod evolution.</title>
        <authorList>
            <person name="Jeong J.-H."/>
            <person name="Song I."/>
            <person name="Kim S."/>
            <person name="Choi T."/>
            <person name="Kim D."/>
            <person name="Ryu S."/>
            <person name="Kim W."/>
        </authorList>
    </citation>
    <scope>NUCLEOTIDE SEQUENCE [LARGE SCALE GENOMIC DNA]</scope>
    <source>
        <tissue evidence="1">Muscle</tissue>
    </source>
</reference>
<organism evidence="1 2">
    <name type="scientific">Portunus trituberculatus</name>
    <name type="common">Swimming crab</name>
    <name type="synonym">Neptunus trituberculatus</name>
    <dbReference type="NCBI Taxonomy" id="210409"/>
    <lineage>
        <taxon>Eukaryota</taxon>
        <taxon>Metazoa</taxon>
        <taxon>Ecdysozoa</taxon>
        <taxon>Arthropoda</taxon>
        <taxon>Crustacea</taxon>
        <taxon>Multicrustacea</taxon>
        <taxon>Malacostraca</taxon>
        <taxon>Eumalacostraca</taxon>
        <taxon>Eucarida</taxon>
        <taxon>Decapoda</taxon>
        <taxon>Pleocyemata</taxon>
        <taxon>Brachyura</taxon>
        <taxon>Eubrachyura</taxon>
        <taxon>Portunoidea</taxon>
        <taxon>Portunidae</taxon>
        <taxon>Portuninae</taxon>
        <taxon>Portunus</taxon>
    </lineage>
</organism>
<dbReference type="AlphaFoldDB" id="A0A5B7G808"/>
<sequence>MEGHPDASPSYCVLHSQTKEFVYRINEYFLKEKANREKRISINQARKRIADAARISEATVKWICSSANKTCGTTPQPYQPVFTSPKKNRLYSYHLITASTTLVKKNIADKNNYKLTDLKMLVKQSL</sequence>
<gene>
    <name evidence="1" type="ORF">E2C01_047482</name>
</gene>